<sequence length="88" mass="10448">MGKFRKENPHSLPCSFVVDVDDFEARMGMEKQSLFPPRHYYRMWIPRWFLTVIVTLPRRFSNRRGIQVVESRRGIQGRGIVSDSTMVF</sequence>
<dbReference type="Proteomes" id="UP001187192">
    <property type="component" value="Unassembled WGS sequence"/>
</dbReference>
<protein>
    <submittedName>
        <fullName evidence="1">Uncharacterized protein</fullName>
    </submittedName>
</protein>
<evidence type="ECO:0000313" key="2">
    <source>
        <dbReference type="Proteomes" id="UP001187192"/>
    </source>
</evidence>
<proteinExistence type="predicted"/>
<comment type="caution">
    <text evidence="1">The sequence shown here is derived from an EMBL/GenBank/DDBJ whole genome shotgun (WGS) entry which is preliminary data.</text>
</comment>
<name>A0AA88AMK1_FICCA</name>
<dbReference type="AlphaFoldDB" id="A0AA88AMK1"/>
<evidence type="ECO:0000313" key="1">
    <source>
        <dbReference type="EMBL" id="GMN55624.1"/>
    </source>
</evidence>
<gene>
    <name evidence="1" type="ORF">TIFTF001_024741</name>
</gene>
<reference evidence="1" key="1">
    <citation type="submission" date="2023-07" db="EMBL/GenBank/DDBJ databases">
        <title>draft genome sequence of fig (Ficus carica).</title>
        <authorList>
            <person name="Takahashi T."/>
            <person name="Nishimura K."/>
        </authorList>
    </citation>
    <scope>NUCLEOTIDE SEQUENCE</scope>
</reference>
<organism evidence="1 2">
    <name type="scientific">Ficus carica</name>
    <name type="common">Common fig</name>
    <dbReference type="NCBI Taxonomy" id="3494"/>
    <lineage>
        <taxon>Eukaryota</taxon>
        <taxon>Viridiplantae</taxon>
        <taxon>Streptophyta</taxon>
        <taxon>Embryophyta</taxon>
        <taxon>Tracheophyta</taxon>
        <taxon>Spermatophyta</taxon>
        <taxon>Magnoliopsida</taxon>
        <taxon>eudicotyledons</taxon>
        <taxon>Gunneridae</taxon>
        <taxon>Pentapetalae</taxon>
        <taxon>rosids</taxon>
        <taxon>fabids</taxon>
        <taxon>Rosales</taxon>
        <taxon>Moraceae</taxon>
        <taxon>Ficeae</taxon>
        <taxon>Ficus</taxon>
    </lineage>
</organism>
<dbReference type="EMBL" id="BTGU01000058">
    <property type="protein sequence ID" value="GMN55624.1"/>
    <property type="molecule type" value="Genomic_DNA"/>
</dbReference>
<keyword evidence="2" id="KW-1185">Reference proteome</keyword>
<accession>A0AA88AMK1</accession>